<dbReference type="Gene3D" id="3.40.80.10">
    <property type="entry name" value="Peptidoglycan recognition protein-like"/>
    <property type="match status" value="1"/>
</dbReference>
<feature type="domain" description="N-acetylmuramoyl-L-alanine amidase" evidence="6">
    <location>
        <begin position="7"/>
        <end position="158"/>
    </location>
</feature>
<dbReference type="GO" id="GO:0009253">
    <property type="term" value="P:peptidoglycan catabolic process"/>
    <property type="evidence" value="ECO:0007669"/>
    <property type="project" value="InterPro"/>
</dbReference>
<dbReference type="GO" id="GO:0019867">
    <property type="term" value="C:outer membrane"/>
    <property type="evidence" value="ECO:0007669"/>
    <property type="project" value="TreeGrafter"/>
</dbReference>
<evidence type="ECO:0000313" key="8">
    <source>
        <dbReference type="Proteomes" id="UP000692896"/>
    </source>
</evidence>
<dbReference type="GO" id="GO:0071555">
    <property type="term" value="P:cell wall organization"/>
    <property type="evidence" value="ECO:0007669"/>
    <property type="project" value="UniProtKB-KW"/>
</dbReference>
<sequence>MTPINYNRYRSAKGFNNRIRYLVFHYTAANFSSSINALTGASVSAHYLIPDFTDPSYLKAGFQEPQIFNLVDENQRAWHAGVSSWGGRTNLNDTSIGVEIVNLATDNQGQFTFPPYPPEQVEAIEYLALDILKRYPDISPINVVGHSDIAAGRKSDPGPMFPWHALYLKGIGAWFDEPTQKAYTRAYQCNGLPTREQLLGLFRKYGYDTSAATTGAGFQRLVRAFQLHFRPAKHDGVMDIETAANLAALVKKYFP</sequence>
<comment type="caution">
    <text evidence="7">The sequence shown here is derived from an EMBL/GenBank/DDBJ whole genome shotgun (WGS) entry which is preliminary data.</text>
</comment>
<dbReference type="InterPro" id="IPR036365">
    <property type="entry name" value="PGBD-like_sf"/>
</dbReference>
<dbReference type="SUPFAM" id="SSF47090">
    <property type="entry name" value="PGBD-like"/>
    <property type="match status" value="1"/>
</dbReference>
<dbReference type="Proteomes" id="UP000692896">
    <property type="component" value="Unassembled WGS sequence"/>
</dbReference>
<keyword evidence="5" id="KW-0961">Cell wall biogenesis/degradation</keyword>
<name>A0A944DHL2_PSEFL</name>
<evidence type="ECO:0000256" key="2">
    <source>
        <dbReference type="ARBA" id="ARBA00007553"/>
    </source>
</evidence>
<dbReference type="InterPro" id="IPR036505">
    <property type="entry name" value="Amidase/PGRP_sf"/>
</dbReference>
<proteinExistence type="inferred from homology"/>
<dbReference type="EMBL" id="JAGGOB010000029">
    <property type="protein sequence ID" value="MBT2329897.1"/>
    <property type="molecule type" value="Genomic_DNA"/>
</dbReference>
<dbReference type="Pfam" id="PF01510">
    <property type="entry name" value="Amidase_2"/>
    <property type="match status" value="1"/>
</dbReference>
<dbReference type="Gene3D" id="1.10.101.10">
    <property type="entry name" value="PGBD-like superfamily/PGBD"/>
    <property type="match status" value="1"/>
</dbReference>
<dbReference type="FunFam" id="3.40.80.10:FF:000003">
    <property type="entry name" value="N-acetylmuramoyl-L-alanine amidase"/>
    <property type="match status" value="1"/>
</dbReference>
<dbReference type="SUPFAM" id="SSF55846">
    <property type="entry name" value="N-acetylmuramoyl-L-alanine amidase-like"/>
    <property type="match status" value="1"/>
</dbReference>
<evidence type="ECO:0000256" key="1">
    <source>
        <dbReference type="ARBA" id="ARBA00001561"/>
    </source>
</evidence>
<dbReference type="GO" id="GO:0008745">
    <property type="term" value="F:N-acetylmuramoyl-L-alanine amidase activity"/>
    <property type="evidence" value="ECO:0007669"/>
    <property type="project" value="UniProtKB-EC"/>
</dbReference>
<evidence type="ECO:0000313" key="7">
    <source>
        <dbReference type="EMBL" id="MBT2329897.1"/>
    </source>
</evidence>
<dbReference type="AlphaFoldDB" id="A0A944DHL2"/>
<comment type="similarity">
    <text evidence="2">Belongs to the N-acetylmuramoyl-L-alanine amidase 2 family.</text>
</comment>
<organism evidence="7 8">
    <name type="scientific">Pseudomonas fluorescens</name>
    <dbReference type="NCBI Taxonomy" id="294"/>
    <lineage>
        <taxon>Bacteria</taxon>
        <taxon>Pseudomonadati</taxon>
        <taxon>Pseudomonadota</taxon>
        <taxon>Gammaproteobacteria</taxon>
        <taxon>Pseudomonadales</taxon>
        <taxon>Pseudomonadaceae</taxon>
        <taxon>Pseudomonas</taxon>
    </lineage>
</organism>
<keyword evidence="4" id="KW-0378">Hydrolase</keyword>
<gene>
    <name evidence="7" type="ORF">J7E47_14310</name>
</gene>
<reference evidence="7" key="1">
    <citation type="submission" date="2021-03" db="EMBL/GenBank/DDBJ databases">
        <title>Genomic analysis provides insights into the functional capacity of soil bacteria communities inhabiting an altitudinal gradient in the Atacama Desert.</title>
        <authorList>
            <person name="Gonzalez M."/>
            <person name="Maldonado J."/>
            <person name="Maza F."/>
            <person name="Hodar C."/>
            <person name="Cortes M."/>
            <person name="Palma R."/>
            <person name="Andreani C."/>
            <person name="Gaete A."/>
            <person name="Vasquez-Dean J."/>
            <person name="Acuna V."/>
            <person name="Aguado M."/>
            <person name="Mandakovic D."/>
            <person name="Latorre M."/>
            <person name="Orellana A."/>
            <person name="Gutierrez R."/>
            <person name="Montecino M."/>
            <person name="Allende M."/>
            <person name="Maass A."/>
            <person name="Cambiazo V."/>
        </authorList>
    </citation>
    <scope>NUCLEOTIDE SEQUENCE</scope>
    <source>
        <strain evidence="7">ISL-25</strain>
    </source>
</reference>
<dbReference type="InterPro" id="IPR002502">
    <property type="entry name" value="Amidase_domain"/>
</dbReference>
<comment type="catalytic activity">
    <reaction evidence="1">
        <text>Hydrolyzes the link between N-acetylmuramoyl residues and L-amino acid residues in certain cell-wall glycopeptides.</text>
        <dbReference type="EC" id="3.5.1.28"/>
    </reaction>
</comment>
<accession>A0A944DHL2</accession>
<dbReference type="InterPro" id="IPR036366">
    <property type="entry name" value="PGBDSf"/>
</dbReference>
<evidence type="ECO:0000256" key="5">
    <source>
        <dbReference type="ARBA" id="ARBA00023316"/>
    </source>
</evidence>
<dbReference type="GO" id="GO:0009254">
    <property type="term" value="P:peptidoglycan turnover"/>
    <property type="evidence" value="ECO:0007669"/>
    <property type="project" value="TreeGrafter"/>
</dbReference>
<evidence type="ECO:0000259" key="6">
    <source>
        <dbReference type="SMART" id="SM00644"/>
    </source>
</evidence>
<dbReference type="PANTHER" id="PTHR30417:SF12">
    <property type="entry name" value="N-ACETYLMURAMOYL-L-ALANINE AMIDASE"/>
    <property type="match status" value="1"/>
</dbReference>
<protein>
    <recommendedName>
        <fullName evidence="3">N-acetylmuramoyl-L-alanine amidase</fullName>
        <ecNumber evidence="3">3.5.1.28</ecNumber>
    </recommendedName>
</protein>
<evidence type="ECO:0000256" key="4">
    <source>
        <dbReference type="ARBA" id="ARBA00022801"/>
    </source>
</evidence>
<dbReference type="CDD" id="cd06583">
    <property type="entry name" value="PGRP"/>
    <property type="match status" value="1"/>
</dbReference>
<dbReference type="EC" id="3.5.1.28" evidence="3"/>
<evidence type="ECO:0000256" key="3">
    <source>
        <dbReference type="ARBA" id="ARBA00011901"/>
    </source>
</evidence>
<dbReference type="RefSeq" id="WP_214963510.1">
    <property type="nucleotide sequence ID" value="NZ_JAGGNZ010000005.1"/>
</dbReference>
<dbReference type="InterPro" id="IPR051206">
    <property type="entry name" value="NAMLAA_amidase_2"/>
</dbReference>
<dbReference type="PANTHER" id="PTHR30417">
    <property type="entry name" value="N-ACETYLMURAMOYL-L-ALANINE AMIDASE AMID"/>
    <property type="match status" value="1"/>
</dbReference>
<dbReference type="SMART" id="SM00644">
    <property type="entry name" value="Ami_2"/>
    <property type="match status" value="1"/>
</dbReference>